<feature type="compositionally biased region" description="Basic residues" evidence="1">
    <location>
        <begin position="1314"/>
        <end position="1328"/>
    </location>
</feature>
<feature type="compositionally biased region" description="Polar residues" evidence="1">
    <location>
        <begin position="1268"/>
        <end position="1287"/>
    </location>
</feature>
<feature type="compositionally biased region" description="Low complexity" evidence="1">
    <location>
        <begin position="783"/>
        <end position="797"/>
    </location>
</feature>
<sequence length="1328" mass="137149">MCIYPSCSLCYTNNMDHLFGRAEFDRLTQLLHSRTVESIKPEVALNCEQKEIINIPGETNNEHGASEVNVSPPMSSLNIKRANVTGQTSMHQHILDLSQPELGDHEKDKLFATGEETGGSIKLHLNYITPADGSAGAEEEGASPTEVAKSYMKPRHLKTSPTALSMQDKLFRKDRTLPISTIYTKKPSDPSEALRSAVDISGSLEVRSNSYMTPKLHGRSALYRMARSPYFQPRFKANLRDERSLLDGYGGPSTPNQLISGNVSQSGSRQMLKRGRSVLDDSIGSSDSIRRTRQKSNIVSHLDHGFVTSNQKLLYLNHQKNDQEDLQAAENGVFPVVPIPPRSTEMARKILQQLDKMATSPKERTVKPKIAMDESSDLLSPKMLHGQALRSMEEIDTSKFLEVHRNGCLEIPSDSHWECLGNSVPLKQDKAEENGSTKSAVKGIQISLKDSVLEKRNNIIGTATKSGAIAANFTVPGAATISIYKKPSFHMSAPEDFAEMDDDSYDILDSRGRATVDNKSELTSELDIIPGEKTNTGKFMDSSYHKIHMSGVISGTMPKKASRSCGTEKANGILFSSESPLSRLSQPPSVPTSPSFLENSVPQKEQVPASTSKTDLEAYPSGFSLTAGTTLGASNGTTDLLESSKDKVVKSMKDGDLSIAFGNARPIGLPASTSSGLSVLETSRTSTLNDGITSTIPKTSHATIGSSFSTGVGVMSSSTNTTSSAVPIFGTISSQSGAGGLLVASGAITSSSQRNDSGNMARELNKSSAFSESSTTTPGTYDALSSSSTALPAPSISPSISSSSSTLPASFMFSTATASSAISTSSALSASSNGLFNFGSSTQSASANSLFSGNSTTFGAPTTASSFSAQPIHSGIANSSSSFSSLSSMTSGPAAGSTLSTQPAQFASTSTSITFGSSDPTSSTQPAQSASTSASITFGSSTPITTFGLSGTSSGSASSLFGFSAPASSPLGSSSGFTFPTVTGSTSSSGSSSTFSPSFGLSSGFSFTSTTAPSSTSSSGGISFVAGTGTSPLGSTSQTTQSPVSGPIFCSTSQTTQSSVSGSIFGSTSQTTQSSASGLIFGSTSQSLASGPIFGSSSQTTQSSASGPIFGSTSQSLASGPIFGSSSQTSQVSASGPIFGSTSQTSQSSASGPIFGSVSSPSTGFSFGSASGSSLFAFGASSGSAFSFASVGSTNSSTTLHAQPVFGAPNQTAGLNSGSPGNDQMNVEDSMADDPVQPSVHPVSAFGQPSNAAPPPSFMFSSQTAPGGTSTFQFGSQPNPFTPQIPSAFQPAGNLEFAGGGSFSLGSGGEKSGRKIVKVRRDKHHKKR</sequence>
<proteinExistence type="predicted"/>
<feature type="region of interest" description="Disordered" evidence="1">
    <location>
        <begin position="1268"/>
        <end position="1328"/>
    </location>
</feature>
<name>A0AAQ3K7B7_9LILI</name>
<feature type="compositionally biased region" description="Polar residues" evidence="1">
    <location>
        <begin position="766"/>
        <end position="779"/>
    </location>
</feature>
<dbReference type="EMBL" id="CP136893">
    <property type="protein sequence ID" value="WOL03099.1"/>
    <property type="molecule type" value="Genomic_DNA"/>
</dbReference>
<feature type="region of interest" description="Disordered" evidence="1">
    <location>
        <begin position="1121"/>
        <end position="1155"/>
    </location>
</feature>
<evidence type="ECO:0000256" key="1">
    <source>
        <dbReference type="SAM" id="MobiDB-lite"/>
    </source>
</evidence>
<feature type="region of interest" description="Disordered" evidence="1">
    <location>
        <begin position="248"/>
        <end position="270"/>
    </location>
</feature>
<gene>
    <name evidence="2" type="ORF">Cni_G11819</name>
</gene>
<dbReference type="PANTHER" id="PTHR33416:SF20">
    <property type="entry name" value="NUCLEAR PORE COMPLEX PROTEIN NUP1"/>
    <property type="match status" value="1"/>
</dbReference>
<feature type="compositionally biased region" description="Gly residues" evidence="1">
    <location>
        <begin position="1298"/>
        <end position="1310"/>
    </location>
</feature>
<protein>
    <recommendedName>
        <fullName evidence="4">Nuclear pore complex protein</fullName>
    </recommendedName>
</protein>
<accession>A0AAQ3K7B7</accession>
<dbReference type="GO" id="GO:0005643">
    <property type="term" value="C:nuclear pore"/>
    <property type="evidence" value="ECO:0007669"/>
    <property type="project" value="UniProtKB-ARBA"/>
</dbReference>
<feature type="region of interest" description="Disordered" evidence="1">
    <location>
        <begin position="910"/>
        <end position="930"/>
    </location>
</feature>
<feature type="region of interest" description="Disordered" evidence="1">
    <location>
        <begin position="577"/>
        <end position="615"/>
    </location>
</feature>
<evidence type="ECO:0000313" key="3">
    <source>
        <dbReference type="Proteomes" id="UP001327560"/>
    </source>
</evidence>
<feature type="compositionally biased region" description="Polar residues" evidence="1">
    <location>
        <begin position="253"/>
        <end position="269"/>
    </location>
</feature>
<dbReference type="Pfam" id="PF13634">
    <property type="entry name" value="Nucleoporin_FG"/>
    <property type="match status" value="1"/>
</dbReference>
<feature type="compositionally biased region" description="Low complexity" evidence="1">
    <location>
        <begin position="1125"/>
        <end position="1155"/>
    </location>
</feature>
<feature type="compositionally biased region" description="Low complexity" evidence="1">
    <location>
        <begin position="920"/>
        <end position="930"/>
    </location>
</feature>
<keyword evidence="3" id="KW-1185">Reference proteome</keyword>
<dbReference type="InterPro" id="IPR025574">
    <property type="entry name" value="Nucleoporin_FG_rpt"/>
</dbReference>
<feature type="compositionally biased region" description="Polar residues" evidence="1">
    <location>
        <begin position="910"/>
        <end position="919"/>
    </location>
</feature>
<evidence type="ECO:0008006" key="4">
    <source>
        <dbReference type="Google" id="ProtNLM"/>
    </source>
</evidence>
<feature type="region of interest" description="Disordered" evidence="1">
    <location>
        <begin position="751"/>
        <end position="797"/>
    </location>
</feature>
<reference evidence="2 3" key="1">
    <citation type="submission" date="2023-10" db="EMBL/GenBank/DDBJ databases">
        <title>Chromosome-scale genome assembly provides insights into flower coloration mechanisms of Canna indica.</title>
        <authorList>
            <person name="Li C."/>
        </authorList>
    </citation>
    <scope>NUCLEOTIDE SEQUENCE [LARGE SCALE GENOMIC DNA]</scope>
    <source>
        <tissue evidence="2">Flower</tissue>
    </source>
</reference>
<organism evidence="2 3">
    <name type="scientific">Canna indica</name>
    <name type="common">Indian-shot</name>
    <dbReference type="NCBI Taxonomy" id="4628"/>
    <lineage>
        <taxon>Eukaryota</taxon>
        <taxon>Viridiplantae</taxon>
        <taxon>Streptophyta</taxon>
        <taxon>Embryophyta</taxon>
        <taxon>Tracheophyta</taxon>
        <taxon>Spermatophyta</taxon>
        <taxon>Magnoliopsida</taxon>
        <taxon>Liliopsida</taxon>
        <taxon>Zingiberales</taxon>
        <taxon>Cannaceae</taxon>
        <taxon>Canna</taxon>
    </lineage>
</organism>
<dbReference type="Proteomes" id="UP001327560">
    <property type="component" value="Chromosome 4"/>
</dbReference>
<dbReference type="GO" id="GO:0071763">
    <property type="term" value="P:nuclear membrane organization"/>
    <property type="evidence" value="ECO:0007669"/>
    <property type="project" value="TreeGrafter"/>
</dbReference>
<evidence type="ECO:0000313" key="2">
    <source>
        <dbReference type="EMBL" id="WOL03099.1"/>
    </source>
</evidence>
<dbReference type="PANTHER" id="PTHR33416">
    <property type="entry name" value="NUCLEAR PORE COMPLEX PROTEIN NUP1"/>
    <property type="match status" value="1"/>
</dbReference>
<feature type="compositionally biased region" description="Polar residues" evidence="1">
    <location>
        <begin position="577"/>
        <end position="613"/>
    </location>
</feature>